<dbReference type="AlphaFoldDB" id="A0ABD1ZI26"/>
<comment type="caution">
    <text evidence="2">The sequence shown here is derived from an EMBL/GenBank/DDBJ whole genome shotgun (WGS) entry which is preliminary data.</text>
</comment>
<dbReference type="EMBL" id="JBHFFA010000001">
    <property type="protein sequence ID" value="KAL2651090.1"/>
    <property type="molecule type" value="Genomic_DNA"/>
</dbReference>
<dbReference type="Proteomes" id="UP001605036">
    <property type="component" value="Unassembled WGS sequence"/>
</dbReference>
<protein>
    <submittedName>
        <fullName evidence="2">Uncharacterized protein</fullName>
    </submittedName>
</protein>
<feature type="compositionally biased region" description="Basic and acidic residues" evidence="1">
    <location>
        <begin position="51"/>
        <end position="60"/>
    </location>
</feature>
<reference evidence="2 3" key="1">
    <citation type="submission" date="2024-09" db="EMBL/GenBank/DDBJ databases">
        <title>Chromosome-scale assembly of Riccia fluitans.</title>
        <authorList>
            <person name="Paukszto L."/>
            <person name="Sawicki J."/>
            <person name="Karawczyk K."/>
            <person name="Piernik-Szablinska J."/>
            <person name="Szczecinska M."/>
            <person name="Mazdziarz M."/>
        </authorList>
    </citation>
    <scope>NUCLEOTIDE SEQUENCE [LARGE SCALE GENOMIC DNA]</scope>
    <source>
        <strain evidence="2">Rf_01</strain>
        <tissue evidence="2">Aerial parts of the thallus</tissue>
    </source>
</reference>
<evidence type="ECO:0000256" key="1">
    <source>
        <dbReference type="SAM" id="MobiDB-lite"/>
    </source>
</evidence>
<feature type="region of interest" description="Disordered" evidence="1">
    <location>
        <begin position="105"/>
        <end position="171"/>
    </location>
</feature>
<evidence type="ECO:0000313" key="2">
    <source>
        <dbReference type="EMBL" id="KAL2651090.1"/>
    </source>
</evidence>
<feature type="compositionally biased region" description="Pro residues" evidence="1">
    <location>
        <begin position="1"/>
        <end position="10"/>
    </location>
</feature>
<gene>
    <name evidence="2" type="ORF">R1flu_019218</name>
</gene>
<proteinExistence type="predicted"/>
<sequence>MRSTDPLPPDPPKEPSNMFEVLSTEGSTSSGNVEPVEEGHEGETTVTQQRQTEEGTKELETVPVVAEAPNSITSHEGEVLRRSTPPVEELPDLNLIPCSKEKIIESNRMEKQKQREKKREQKWESRRKTAERFKRIQFTNTTGENASRAGTDLSSEDEMPSTSRFWKTAGGKKLRGETVVMETEGGLQTGNSLLEILRTGDAQPS</sequence>
<accession>A0ABD1ZI26</accession>
<feature type="compositionally biased region" description="Basic and acidic residues" evidence="1">
    <location>
        <begin position="105"/>
        <end position="134"/>
    </location>
</feature>
<name>A0ABD1ZI26_9MARC</name>
<keyword evidence="3" id="KW-1185">Reference proteome</keyword>
<organism evidence="2 3">
    <name type="scientific">Riccia fluitans</name>
    <dbReference type="NCBI Taxonomy" id="41844"/>
    <lineage>
        <taxon>Eukaryota</taxon>
        <taxon>Viridiplantae</taxon>
        <taxon>Streptophyta</taxon>
        <taxon>Embryophyta</taxon>
        <taxon>Marchantiophyta</taxon>
        <taxon>Marchantiopsida</taxon>
        <taxon>Marchantiidae</taxon>
        <taxon>Marchantiales</taxon>
        <taxon>Ricciaceae</taxon>
        <taxon>Riccia</taxon>
    </lineage>
</organism>
<evidence type="ECO:0000313" key="3">
    <source>
        <dbReference type="Proteomes" id="UP001605036"/>
    </source>
</evidence>
<feature type="region of interest" description="Disordered" evidence="1">
    <location>
        <begin position="1"/>
        <end position="93"/>
    </location>
</feature>